<evidence type="ECO:0000256" key="6">
    <source>
        <dbReference type="HAMAP-Rule" id="MF_01306"/>
    </source>
</evidence>
<evidence type="ECO:0000256" key="3">
    <source>
        <dbReference type="ARBA" id="ARBA00022884"/>
    </source>
</evidence>
<dbReference type="SUPFAM" id="SSF55174">
    <property type="entry name" value="Alpha-L RNA-binding motif"/>
    <property type="match status" value="1"/>
</dbReference>
<evidence type="ECO:0000256" key="4">
    <source>
        <dbReference type="ARBA" id="ARBA00022980"/>
    </source>
</evidence>
<dbReference type="EMBL" id="CP007493">
    <property type="protein sequence ID" value="AJB42559.1"/>
    <property type="molecule type" value="Genomic_DNA"/>
</dbReference>
<dbReference type="InterPro" id="IPR018079">
    <property type="entry name" value="Ribosomal_uS4_CS"/>
</dbReference>
<dbReference type="NCBIfam" id="TIGR01018">
    <property type="entry name" value="uS4_arch"/>
    <property type="match status" value="1"/>
</dbReference>
<evidence type="ECO:0000313" key="10">
    <source>
        <dbReference type="EMBL" id="AJB42559.1"/>
    </source>
</evidence>
<name>A0A3G1A6J7_9CREN</name>
<keyword evidence="2 6" id="KW-0699">rRNA-binding</keyword>
<organism evidence="10 11">
    <name type="scientific">Thermofilum adornatum 1505</name>
    <dbReference type="NCBI Taxonomy" id="697581"/>
    <lineage>
        <taxon>Archaea</taxon>
        <taxon>Thermoproteota</taxon>
        <taxon>Thermoprotei</taxon>
        <taxon>Thermofilales</taxon>
        <taxon>Thermofilaceae</taxon>
        <taxon>Thermofilum</taxon>
    </lineage>
</organism>
<dbReference type="RefSeq" id="WP_020962133.1">
    <property type="nucleotide sequence ID" value="NZ_CP007493.1"/>
</dbReference>
<feature type="domain" description="Small ribosomal subunit protein uS4 N-terminal" evidence="9">
    <location>
        <begin position="5"/>
        <end position="103"/>
    </location>
</feature>
<dbReference type="InterPro" id="IPR036986">
    <property type="entry name" value="S4_RNA-bd_sf"/>
</dbReference>
<proteinExistence type="inferred from homology"/>
<dbReference type="GO" id="GO:0006412">
    <property type="term" value="P:translation"/>
    <property type="evidence" value="ECO:0007669"/>
    <property type="project" value="UniProtKB-UniRule"/>
</dbReference>
<dbReference type="PANTHER" id="PTHR11831:SF5">
    <property type="entry name" value="40S RIBOSOMAL PROTEIN S9"/>
    <property type="match status" value="1"/>
</dbReference>
<dbReference type="SMART" id="SM01390">
    <property type="entry name" value="Ribosomal_S4"/>
    <property type="match status" value="1"/>
</dbReference>
<dbReference type="STRING" id="697581.TCARB_1517"/>
<dbReference type="GeneID" id="16573086"/>
<keyword evidence="3 6" id="KW-0694">RNA-binding</keyword>
<sequence length="169" mass="19580">MGDPKKSRKKWQGPTHPWRKETLMEEMQLVGEYGLRNKKELWIARSLLREIRAKARRLLALPQEERIQLEKPLISRLYKMGLVPSEDASLDDVLSLTVRDVLERRLQTIVYRKGLAKTIRQARQLITHGHIAINSRRVRSPGYLVSREEENLIGYYEGSPIAKQVQAGA</sequence>
<dbReference type="KEGG" id="tcb:TCARB_1517"/>
<reference evidence="11" key="1">
    <citation type="book" date="2010" name="EXTREMOPHILES" publisher="0:0-0">
        <title>Complete genome sequences of ten hyperthermophilic archaea reveal their metabolic capabilities and possible ecological roles.</title>
        <editorList>
            <person name="?"/>
        </editorList>
        <authorList>
            <person name="Ravin N.V."/>
            <person name="Mardanov A.V."/>
            <person name="Bonch-Osmolovskaya E.A."/>
            <person name="Skryabin K.G."/>
        </authorList>
    </citation>
    <scope>NUCLEOTIDE SEQUENCE [LARGE SCALE GENOMIC DNA]</scope>
    <source>
        <strain evidence="11">1505</strain>
    </source>
</reference>
<comment type="function">
    <text evidence="6">With S5 and S12 plays an important role in translational accuracy.</text>
</comment>
<dbReference type="GeneID" id="25406915"/>
<dbReference type="InterPro" id="IPR022802">
    <property type="entry name" value="Ribosomal_uS4_arc"/>
</dbReference>
<keyword evidence="5 6" id="KW-0687">Ribonucleoprotein</keyword>
<feature type="domain" description="RNA-binding S4" evidence="8">
    <location>
        <begin position="104"/>
        <end position="166"/>
    </location>
</feature>
<dbReference type="Proteomes" id="UP000266720">
    <property type="component" value="Chromosome"/>
</dbReference>
<dbReference type="InterPro" id="IPR002942">
    <property type="entry name" value="S4_RNA-bd"/>
</dbReference>
<dbReference type="GO" id="GO:0015935">
    <property type="term" value="C:small ribosomal subunit"/>
    <property type="evidence" value="ECO:0007669"/>
    <property type="project" value="InterPro"/>
</dbReference>
<dbReference type="PROSITE" id="PS00632">
    <property type="entry name" value="RIBOSOMAL_S4"/>
    <property type="match status" value="1"/>
</dbReference>
<dbReference type="CDD" id="cd00165">
    <property type="entry name" value="S4"/>
    <property type="match status" value="1"/>
</dbReference>
<accession>A0A3G1A6J7</accession>
<gene>
    <name evidence="6" type="primary">rps4</name>
    <name evidence="10" type="ORF">TCARB_1517</name>
</gene>
<comment type="function">
    <text evidence="6">One of the primary rRNA binding proteins, it binds directly to 16S rRNA where it nucleates assembly of the body of the 30S subunit.</text>
</comment>
<dbReference type="InterPro" id="IPR022801">
    <property type="entry name" value="Ribosomal_uS4"/>
</dbReference>
<dbReference type="Pfam" id="PF00163">
    <property type="entry name" value="Ribosomal_S4"/>
    <property type="match status" value="1"/>
</dbReference>
<dbReference type="InterPro" id="IPR001912">
    <property type="entry name" value="Ribosomal_uS4_N"/>
</dbReference>
<protein>
    <recommendedName>
        <fullName evidence="6">Small ribosomal subunit protein uS4</fullName>
    </recommendedName>
</protein>
<dbReference type="HAMAP" id="MF_01306_A">
    <property type="entry name" value="Ribosomal_uS4_A"/>
    <property type="match status" value="1"/>
</dbReference>
<dbReference type="SMART" id="SM00363">
    <property type="entry name" value="S4"/>
    <property type="match status" value="1"/>
</dbReference>
<dbReference type="NCBIfam" id="NF003139">
    <property type="entry name" value="PRK04051.1"/>
    <property type="match status" value="1"/>
</dbReference>
<dbReference type="AlphaFoldDB" id="A0A3G1A6J7"/>
<dbReference type="GO" id="GO:0003735">
    <property type="term" value="F:structural constituent of ribosome"/>
    <property type="evidence" value="ECO:0007669"/>
    <property type="project" value="InterPro"/>
</dbReference>
<evidence type="ECO:0000256" key="2">
    <source>
        <dbReference type="ARBA" id="ARBA00022730"/>
    </source>
</evidence>
<evidence type="ECO:0000313" key="11">
    <source>
        <dbReference type="Proteomes" id="UP000266720"/>
    </source>
</evidence>
<evidence type="ECO:0000259" key="8">
    <source>
        <dbReference type="SMART" id="SM00363"/>
    </source>
</evidence>
<evidence type="ECO:0000256" key="1">
    <source>
        <dbReference type="ARBA" id="ARBA00007465"/>
    </source>
</evidence>
<evidence type="ECO:0000256" key="7">
    <source>
        <dbReference type="RuleBase" id="RU003699"/>
    </source>
</evidence>
<evidence type="ECO:0000256" key="5">
    <source>
        <dbReference type="ARBA" id="ARBA00023274"/>
    </source>
</evidence>
<dbReference type="GO" id="GO:0019843">
    <property type="term" value="F:rRNA binding"/>
    <property type="evidence" value="ECO:0007669"/>
    <property type="project" value="UniProtKB-UniRule"/>
</dbReference>
<dbReference type="PROSITE" id="PS50889">
    <property type="entry name" value="S4"/>
    <property type="match status" value="1"/>
</dbReference>
<dbReference type="PANTHER" id="PTHR11831">
    <property type="entry name" value="30S 40S RIBOSOMAL PROTEIN"/>
    <property type="match status" value="1"/>
</dbReference>
<comment type="subunit">
    <text evidence="6">Part of the 30S ribosomal subunit. Contacts protein S5. The interaction surface between S4 and S5 is involved in control of translational fidelity.</text>
</comment>
<keyword evidence="4 6" id="KW-0689">Ribosomal protein</keyword>
<dbReference type="InterPro" id="IPR005710">
    <property type="entry name" value="Ribosomal_uS4_euk/arc"/>
</dbReference>
<dbReference type="Pfam" id="PF01479">
    <property type="entry name" value="S4"/>
    <property type="match status" value="1"/>
</dbReference>
<comment type="similarity">
    <text evidence="1 6 7">Belongs to the universal ribosomal protein uS4 family.</text>
</comment>
<dbReference type="Gene3D" id="3.10.290.10">
    <property type="entry name" value="RNA-binding S4 domain"/>
    <property type="match status" value="1"/>
</dbReference>
<dbReference type="GO" id="GO:0042274">
    <property type="term" value="P:ribosomal small subunit biogenesis"/>
    <property type="evidence" value="ECO:0007669"/>
    <property type="project" value="TreeGrafter"/>
</dbReference>
<evidence type="ECO:0000259" key="9">
    <source>
        <dbReference type="SMART" id="SM01390"/>
    </source>
</evidence>